<sequence length="57" mass="5987">MAARFEVYEGGDGWRWRLIAGNGENVASGQAYASKDGAKKGVDAVKRAAAEAEVTEA</sequence>
<accession>A0A4P6FCX6</accession>
<dbReference type="AlphaFoldDB" id="A0A4P6FCX6"/>
<dbReference type="SUPFAM" id="SSF160113">
    <property type="entry name" value="YegP-like"/>
    <property type="match status" value="1"/>
</dbReference>
<evidence type="ECO:0000259" key="1">
    <source>
        <dbReference type="Pfam" id="PF07411"/>
    </source>
</evidence>
<dbReference type="Proteomes" id="UP000291259">
    <property type="component" value="Chromosome"/>
</dbReference>
<protein>
    <submittedName>
        <fullName evidence="2">DUF1508 domain-containing protein</fullName>
    </submittedName>
</protein>
<gene>
    <name evidence="2" type="ORF">ET445_10750</name>
</gene>
<evidence type="ECO:0000313" key="3">
    <source>
        <dbReference type="Proteomes" id="UP000291259"/>
    </source>
</evidence>
<dbReference type="RefSeq" id="WP_129191232.1">
    <property type="nucleotide sequence ID" value="NZ_CP035491.1"/>
</dbReference>
<feature type="domain" description="DUF1508" evidence="1">
    <location>
        <begin position="12"/>
        <end position="56"/>
    </location>
</feature>
<name>A0A4P6FCX6_9MICO</name>
<organism evidence="2 3">
    <name type="scientific">Agromyces protaetiae</name>
    <dbReference type="NCBI Taxonomy" id="2509455"/>
    <lineage>
        <taxon>Bacteria</taxon>
        <taxon>Bacillati</taxon>
        <taxon>Actinomycetota</taxon>
        <taxon>Actinomycetes</taxon>
        <taxon>Micrococcales</taxon>
        <taxon>Microbacteriaceae</taxon>
        <taxon>Agromyces</taxon>
    </lineage>
</organism>
<dbReference type="EMBL" id="CP035491">
    <property type="protein sequence ID" value="QAY73754.1"/>
    <property type="molecule type" value="Genomic_DNA"/>
</dbReference>
<reference evidence="2 3" key="1">
    <citation type="submission" date="2019-01" db="EMBL/GenBank/DDBJ databases">
        <title>Genome sequencing of strain FW100M-8.</title>
        <authorList>
            <person name="Heo J."/>
            <person name="Kim S.-J."/>
            <person name="Kim J.-S."/>
            <person name="Hong S.-B."/>
            <person name="Kwon S.-W."/>
        </authorList>
    </citation>
    <scope>NUCLEOTIDE SEQUENCE [LARGE SCALE GENOMIC DNA]</scope>
    <source>
        <strain evidence="2 3">FW100M-8</strain>
    </source>
</reference>
<dbReference type="OrthoDB" id="9802792at2"/>
<dbReference type="InterPro" id="IPR036913">
    <property type="entry name" value="YegP-like_sf"/>
</dbReference>
<evidence type="ECO:0000313" key="2">
    <source>
        <dbReference type="EMBL" id="QAY73754.1"/>
    </source>
</evidence>
<dbReference type="InterPro" id="IPR010879">
    <property type="entry name" value="DUF1508"/>
</dbReference>
<dbReference type="KEGG" id="agf:ET445_10750"/>
<dbReference type="Pfam" id="PF07411">
    <property type="entry name" value="DUF1508"/>
    <property type="match status" value="1"/>
</dbReference>
<proteinExistence type="predicted"/>
<keyword evidence="3" id="KW-1185">Reference proteome</keyword>
<dbReference type="Gene3D" id="2.30.29.80">
    <property type="match status" value="1"/>
</dbReference>